<evidence type="ECO:0000313" key="3">
    <source>
        <dbReference type="EMBL" id="GAA4554954.1"/>
    </source>
</evidence>
<keyword evidence="4" id="KW-1185">Reference proteome</keyword>
<evidence type="ECO:0000256" key="1">
    <source>
        <dbReference type="SAM" id="MobiDB-lite"/>
    </source>
</evidence>
<keyword evidence="2" id="KW-0472">Membrane</keyword>
<reference evidence="4" key="1">
    <citation type="journal article" date="2019" name="Int. J. Syst. Evol. Microbiol.">
        <title>The Global Catalogue of Microorganisms (GCM) 10K type strain sequencing project: providing services to taxonomists for standard genome sequencing and annotation.</title>
        <authorList>
            <consortium name="The Broad Institute Genomics Platform"/>
            <consortium name="The Broad Institute Genome Sequencing Center for Infectious Disease"/>
            <person name="Wu L."/>
            <person name="Ma J."/>
        </authorList>
    </citation>
    <scope>NUCLEOTIDE SEQUENCE [LARGE SCALE GENOMIC DNA]</scope>
    <source>
        <strain evidence="4">JCM 17906</strain>
    </source>
</reference>
<sequence>MTDGSVGDVAVQLTLTAFLLGLGPARRRGRRSCATSPRAPFTAYALFAFISGATFVFQEIYGLSPTGYGVVFGTSCVGMVCAGLVFGVPARGSGSTACSARACSSHSAGCSGPGSARRPGCAPRR</sequence>
<dbReference type="RefSeq" id="WP_345424555.1">
    <property type="nucleotide sequence ID" value="NZ_BAABGT010000087.1"/>
</dbReference>
<organism evidence="3 4">
    <name type="scientific">Pseudonocardia xishanensis</name>
    <dbReference type="NCBI Taxonomy" id="630995"/>
    <lineage>
        <taxon>Bacteria</taxon>
        <taxon>Bacillati</taxon>
        <taxon>Actinomycetota</taxon>
        <taxon>Actinomycetes</taxon>
        <taxon>Pseudonocardiales</taxon>
        <taxon>Pseudonocardiaceae</taxon>
        <taxon>Pseudonocardia</taxon>
    </lineage>
</organism>
<evidence type="ECO:0000313" key="4">
    <source>
        <dbReference type="Proteomes" id="UP001501598"/>
    </source>
</evidence>
<feature type="region of interest" description="Disordered" evidence="1">
    <location>
        <begin position="103"/>
        <end position="125"/>
    </location>
</feature>
<dbReference type="Proteomes" id="UP001501598">
    <property type="component" value="Unassembled WGS sequence"/>
</dbReference>
<feature type="transmembrane region" description="Helical" evidence="2">
    <location>
        <begin position="67"/>
        <end position="86"/>
    </location>
</feature>
<feature type="transmembrane region" description="Helical" evidence="2">
    <location>
        <begin position="6"/>
        <end position="23"/>
    </location>
</feature>
<accession>A0ABP8S0I6</accession>
<evidence type="ECO:0000256" key="2">
    <source>
        <dbReference type="SAM" id="Phobius"/>
    </source>
</evidence>
<keyword evidence="2" id="KW-0812">Transmembrane</keyword>
<feature type="transmembrane region" description="Helical" evidence="2">
    <location>
        <begin position="43"/>
        <end position="61"/>
    </location>
</feature>
<gene>
    <name evidence="3" type="ORF">GCM10023175_54360</name>
</gene>
<name>A0ABP8S0I6_9PSEU</name>
<dbReference type="Gene3D" id="1.20.1720.10">
    <property type="entry name" value="Multidrug resistance protein D"/>
    <property type="match status" value="1"/>
</dbReference>
<keyword evidence="2" id="KW-1133">Transmembrane helix</keyword>
<protein>
    <submittedName>
        <fullName evidence="3">Uncharacterized protein</fullName>
    </submittedName>
</protein>
<proteinExistence type="predicted"/>
<feature type="compositionally biased region" description="Low complexity" evidence="1">
    <location>
        <begin position="103"/>
        <end position="116"/>
    </location>
</feature>
<dbReference type="EMBL" id="BAABGT010000087">
    <property type="protein sequence ID" value="GAA4554954.1"/>
    <property type="molecule type" value="Genomic_DNA"/>
</dbReference>
<comment type="caution">
    <text evidence="3">The sequence shown here is derived from an EMBL/GenBank/DDBJ whole genome shotgun (WGS) entry which is preliminary data.</text>
</comment>